<dbReference type="RefSeq" id="YP_009297082.1">
    <property type="nucleotide sequence ID" value="NC_031174.1"/>
</dbReference>
<dbReference type="EMBL" id="KX284719">
    <property type="protein sequence ID" value="AOM66425.1"/>
    <property type="molecule type" value="Genomic_DNA"/>
</dbReference>
<dbReference type="InterPro" id="IPR036388">
    <property type="entry name" value="WH-like_DNA-bd_sf"/>
</dbReference>
<dbReference type="GeneID" id="29073529"/>
<protein>
    <submittedName>
        <fullName evidence="2">Global nitrogen transcriptional regulator</fullName>
    </submittedName>
</protein>
<feature type="transmembrane region" description="Helical" evidence="1">
    <location>
        <begin position="134"/>
        <end position="152"/>
    </location>
</feature>
<dbReference type="InterPro" id="IPR036390">
    <property type="entry name" value="WH_DNA-bd_sf"/>
</dbReference>
<name>A0A1C9CDI3_CERJP</name>
<reference evidence="2" key="1">
    <citation type="journal article" date="2016" name="BMC Biol.">
        <title>Parallel evolution of highly conserved plastid genome architecture in red seaweeds and seed plants.</title>
        <authorList>
            <person name="Lee J."/>
            <person name="Cho C.H."/>
            <person name="Park S.I."/>
            <person name="Choi J.W."/>
            <person name="Song H.S."/>
            <person name="West J.A."/>
            <person name="Bhattacharya D."/>
            <person name="Yoon H.S."/>
        </authorList>
    </citation>
    <scope>NUCLEOTIDE SEQUENCE</scope>
</reference>
<dbReference type="SUPFAM" id="SSF46785">
    <property type="entry name" value="Winged helix' DNA-binding domain"/>
    <property type="match status" value="1"/>
</dbReference>
<evidence type="ECO:0000256" key="1">
    <source>
        <dbReference type="SAM" id="Phobius"/>
    </source>
</evidence>
<keyword evidence="1" id="KW-1133">Transmembrane helix</keyword>
<keyword evidence="1" id="KW-0472">Membrane</keyword>
<keyword evidence="2" id="KW-0934">Plastid</keyword>
<proteinExistence type="predicted"/>
<dbReference type="Gene3D" id="1.10.10.10">
    <property type="entry name" value="Winged helix-like DNA-binding domain superfamily/Winged helix DNA-binding domain"/>
    <property type="match status" value="1"/>
</dbReference>
<evidence type="ECO:0000313" key="2">
    <source>
        <dbReference type="EMBL" id="AOM66425.1"/>
    </source>
</evidence>
<accession>A0A1C9CDI3</accession>
<organism evidence="2">
    <name type="scientific">Ceramothamnion japonicum</name>
    <name type="common">Red alga</name>
    <name type="synonym">Ceramium japonicum</name>
    <dbReference type="NCBI Taxonomy" id="218448"/>
    <lineage>
        <taxon>Eukaryota</taxon>
        <taxon>Rhodophyta</taxon>
        <taxon>Florideophyceae</taxon>
        <taxon>Rhodymeniophycidae</taxon>
        <taxon>Ceramiales</taxon>
        <taxon>Ceramiaceae</taxon>
        <taxon>Ceramothamnion</taxon>
    </lineage>
</organism>
<keyword evidence="1" id="KW-0812">Transmembrane</keyword>
<sequence>MKWISYFFTCNIPFYIYHLKTNDSMIEIYNNKQEKSIIILCGLIYTTKIFSNYESCPIALLHKNNIIDIDNCLQNEKSYYKMTALKETYIIRFSYIHIKDINITKTFFKYYIASYKFTLYTHKMMHYILIQKNTYYRIIQLVTLLSIYFGIINQEFIKIPFKIRKIDIAMMTGSNINTINKTFHILKLKKIIKYSRNKLLLIQKSFFVNFLYLLN</sequence>
<gene>
    <name evidence="2" type="primary">ntcA</name>
    <name evidence="2" type="ORF">Ceram_149</name>
</gene>
<geneLocation type="plastid" evidence="2"/>
<dbReference type="AlphaFoldDB" id="A0A1C9CDI3"/>